<protein>
    <submittedName>
        <fullName evidence="11">Glucose-methanol-choline oxidoreductase</fullName>
    </submittedName>
</protein>
<keyword evidence="7" id="KW-0325">Glycoprotein</keyword>
<dbReference type="PANTHER" id="PTHR11552:SF201">
    <property type="entry name" value="GLUCOSE-METHANOL-CHOLINE OXIDOREDUCTASE N-TERMINAL DOMAIN-CONTAINING PROTEIN"/>
    <property type="match status" value="1"/>
</dbReference>
<keyword evidence="5 8" id="KW-0274">FAD</keyword>
<evidence type="ECO:0000313" key="11">
    <source>
        <dbReference type="EMBL" id="TRM64603.1"/>
    </source>
</evidence>
<evidence type="ECO:0000256" key="4">
    <source>
        <dbReference type="ARBA" id="ARBA00022729"/>
    </source>
</evidence>
<dbReference type="InterPro" id="IPR000172">
    <property type="entry name" value="GMC_OxRdtase_N"/>
</dbReference>
<evidence type="ECO:0000256" key="3">
    <source>
        <dbReference type="ARBA" id="ARBA00022630"/>
    </source>
</evidence>
<proteinExistence type="inferred from homology"/>
<gene>
    <name evidence="11" type="ORF">BD626DRAFT_492401</name>
</gene>
<dbReference type="Gene3D" id="3.50.50.60">
    <property type="entry name" value="FAD/NAD(P)-binding domain"/>
    <property type="match status" value="2"/>
</dbReference>
<dbReference type="PANTHER" id="PTHR11552">
    <property type="entry name" value="GLUCOSE-METHANOL-CHOLINE GMC OXIDOREDUCTASE"/>
    <property type="match status" value="1"/>
</dbReference>
<dbReference type="PROSITE" id="PS00624">
    <property type="entry name" value="GMC_OXRED_2"/>
    <property type="match status" value="1"/>
</dbReference>
<dbReference type="GO" id="GO:0016614">
    <property type="term" value="F:oxidoreductase activity, acting on CH-OH group of donors"/>
    <property type="evidence" value="ECO:0007669"/>
    <property type="project" value="InterPro"/>
</dbReference>
<evidence type="ECO:0000256" key="5">
    <source>
        <dbReference type="ARBA" id="ARBA00022827"/>
    </source>
</evidence>
<evidence type="ECO:0000259" key="10">
    <source>
        <dbReference type="PROSITE" id="PS00624"/>
    </source>
</evidence>
<organism evidence="11 12">
    <name type="scientific">Schizophyllum amplum</name>
    <dbReference type="NCBI Taxonomy" id="97359"/>
    <lineage>
        <taxon>Eukaryota</taxon>
        <taxon>Fungi</taxon>
        <taxon>Dikarya</taxon>
        <taxon>Basidiomycota</taxon>
        <taxon>Agaricomycotina</taxon>
        <taxon>Agaricomycetes</taxon>
        <taxon>Agaricomycetidae</taxon>
        <taxon>Agaricales</taxon>
        <taxon>Schizophyllaceae</taxon>
        <taxon>Schizophyllum</taxon>
    </lineage>
</organism>
<dbReference type="PROSITE" id="PS00623">
    <property type="entry name" value="GMC_OXRED_1"/>
    <property type="match status" value="1"/>
</dbReference>
<dbReference type="OrthoDB" id="269227at2759"/>
<accession>A0A550CIL3</accession>
<dbReference type="Proteomes" id="UP000320762">
    <property type="component" value="Unassembled WGS sequence"/>
</dbReference>
<keyword evidence="12" id="KW-1185">Reference proteome</keyword>
<keyword evidence="4" id="KW-0732">Signal</keyword>
<sequence length="314" mass="33823">MTSTSYDYIIVGAGTAGLSLAVRLAQSEASVLVLEAGVDTTAVQEIQVPGLFIKNIGHPDRDWAFFSKPQAHANNREVFLPRGKGIGGSSTLNFMQWNRASSWEYDAMESFGMEGWNWKNMLHYFKKSEIVIASNDLQEATMLKLDPSAHGTSGPIIVSPPTQISDVHLPFLKGFEELGFPVNQDSSDGDNLGTWTGLVSIDPAKVTRSSCASAYLTVKTSLSRLEILTGAQVMRIAFAEDSVTGGLAVAEGVEFTRDGTTQMVTASKEVIVCAGAYQTPQILELSGIGDKHLLNEHGIETVVDLPGVGRNLRT</sequence>
<comment type="cofactor">
    <cofactor evidence="1">
        <name>FAD</name>
        <dbReference type="ChEBI" id="CHEBI:57692"/>
    </cofactor>
</comment>
<evidence type="ECO:0000256" key="1">
    <source>
        <dbReference type="ARBA" id="ARBA00001974"/>
    </source>
</evidence>
<evidence type="ECO:0000256" key="7">
    <source>
        <dbReference type="ARBA" id="ARBA00023180"/>
    </source>
</evidence>
<comment type="similarity">
    <text evidence="2 8">Belongs to the GMC oxidoreductase family.</text>
</comment>
<dbReference type="STRING" id="97359.A0A550CIL3"/>
<feature type="domain" description="Glucose-methanol-choline oxidoreductase N-terminal" evidence="10">
    <location>
        <begin position="275"/>
        <end position="289"/>
    </location>
</feature>
<keyword evidence="6" id="KW-0560">Oxidoreductase</keyword>
<dbReference type="Pfam" id="PF00732">
    <property type="entry name" value="GMC_oxred_N"/>
    <property type="match status" value="1"/>
</dbReference>
<dbReference type="InterPro" id="IPR036188">
    <property type="entry name" value="FAD/NAD-bd_sf"/>
</dbReference>
<dbReference type="GO" id="GO:0050660">
    <property type="term" value="F:flavin adenine dinucleotide binding"/>
    <property type="evidence" value="ECO:0007669"/>
    <property type="project" value="InterPro"/>
</dbReference>
<name>A0A550CIL3_9AGAR</name>
<evidence type="ECO:0000313" key="12">
    <source>
        <dbReference type="Proteomes" id="UP000320762"/>
    </source>
</evidence>
<evidence type="ECO:0000259" key="9">
    <source>
        <dbReference type="PROSITE" id="PS00623"/>
    </source>
</evidence>
<dbReference type="AlphaFoldDB" id="A0A550CIL3"/>
<comment type="caution">
    <text evidence="11">The sequence shown here is derived from an EMBL/GenBank/DDBJ whole genome shotgun (WGS) entry which is preliminary data.</text>
</comment>
<evidence type="ECO:0000256" key="8">
    <source>
        <dbReference type="RuleBase" id="RU003968"/>
    </source>
</evidence>
<dbReference type="SUPFAM" id="SSF51905">
    <property type="entry name" value="FAD/NAD(P)-binding domain"/>
    <property type="match status" value="1"/>
</dbReference>
<reference evidence="11 12" key="1">
    <citation type="journal article" date="2019" name="New Phytol.">
        <title>Comparative genomics reveals unique wood-decay strategies and fruiting body development in the Schizophyllaceae.</title>
        <authorList>
            <person name="Almasi E."/>
            <person name="Sahu N."/>
            <person name="Krizsan K."/>
            <person name="Balint B."/>
            <person name="Kovacs G.M."/>
            <person name="Kiss B."/>
            <person name="Cseklye J."/>
            <person name="Drula E."/>
            <person name="Henrissat B."/>
            <person name="Nagy I."/>
            <person name="Chovatia M."/>
            <person name="Adam C."/>
            <person name="LaButti K."/>
            <person name="Lipzen A."/>
            <person name="Riley R."/>
            <person name="Grigoriev I.V."/>
            <person name="Nagy L.G."/>
        </authorList>
    </citation>
    <scope>NUCLEOTIDE SEQUENCE [LARGE SCALE GENOMIC DNA]</scope>
    <source>
        <strain evidence="11 12">NL-1724</strain>
    </source>
</reference>
<feature type="domain" description="Glucose-methanol-choline oxidoreductase N-terminal" evidence="9">
    <location>
        <begin position="83"/>
        <end position="106"/>
    </location>
</feature>
<evidence type="ECO:0000256" key="2">
    <source>
        <dbReference type="ARBA" id="ARBA00010790"/>
    </source>
</evidence>
<evidence type="ECO:0000256" key="6">
    <source>
        <dbReference type="ARBA" id="ARBA00023002"/>
    </source>
</evidence>
<dbReference type="EMBL" id="VDMD01000007">
    <property type="protein sequence ID" value="TRM64603.1"/>
    <property type="molecule type" value="Genomic_DNA"/>
</dbReference>
<keyword evidence="3 8" id="KW-0285">Flavoprotein</keyword>
<dbReference type="InterPro" id="IPR012132">
    <property type="entry name" value="GMC_OxRdtase"/>
</dbReference>